<dbReference type="CDD" id="cd03135">
    <property type="entry name" value="GATase1_DJ-1"/>
    <property type="match status" value="1"/>
</dbReference>
<dbReference type="PANTHER" id="PTHR48094">
    <property type="entry name" value="PROTEIN/NUCLEIC ACID DEGLYCASE DJ-1-RELATED"/>
    <property type="match status" value="1"/>
</dbReference>
<dbReference type="AlphaFoldDB" id="A0A926DIP3"/>
<protein>
    <submittedName>
        <fullName evidence="2">DJ-1/PfpI family protein</fullName>
    </submittedName>
</protein>
<sequence>MVYVFLADGFEEIEALGTVDILRRCELEVKTVSITENLQVTGSHNISVIADLVKEDMKEDDIDALVLPGGIPGADNLEQCGFVTDLLKRKAEEGKIIAAICAAPKVLGLIGLLSGVKATCFPGYEAKLVGAITKRGDVVCDKNFITSKGAGTTHAFAREIASALGKSIQARRVIKSMQY</sequence>
<evidence type="ECO:0000259" key="1">
    <source>
        <dbReference type="Pfam" id="PF01965"/>
    </source>
</evidence>
<dbReference type="Pfam" id="PF01965">
    <property type="entry name" value="DJ-1_PfpI"/>
    <property type="match status" value="1"/>
</dbReference>
<keyword evidence="3" id="KW-1185">Reference proteome</keyword>
<dbReference type="SUPFAM" id="SSF52317">
    <property type="entry name" value="Class I glutamine amidotransferase-like"/>
    <property type="match status" value="1"/>
</dbReference>
<feature type="domain" description="DJ-1/PfpI" evidence="1">
    <location>
        <begin position="2"/>
        <end position="162"/>
    </location>
</feature>
<dbReference type="RefSeq" id="WP_249310796.1">
    <property type="nucleotide sequence ID" value="NZ_JACRSU010000001.1"/>
</dbReference>
<proteinExistence type="predicted"/>
<comment type="caution">
    <text evidence="2">The sequence shown here is derived from an EMBL/GenBank/DDBJ whole genome shotgun (WGS) entry which is preliminary data.</text>
</comment>
<dbReference type="Gene3D" id="3.40.50.880">
    <property type="match status" value="1"/>
</dbReference>
<dbReference type="InterPro" id="IPR050325">
    <property type="entry name" value="Prot/Nucl_acid_deglycase"/>
</dbReference>
<evidence type="ECO:0000313" key="2">
    <source>
        <dbReference type="EMBL" id="MBC8539588.1"/>
    </source>
</evidence>
<dbReference type="InterPro" id="IPR002818">
    <property type="entry name" value="DJ-1/PfpI"/>
</dbReference>
<organism evidence="2 3">
    <name type="scientific">Congzhengia minquanensis</name>
    <dbReference type="NCBI Taxonomy" id="2763657"/>
    <lineage>
        <taxon>Bacteria</taxon>
        <taxon>Bacillati</taxon>
        <taxon>Bacillota</taxon>
        <taxon>Clostridia</taxon>
        <taxon>Eubacteriales</taxon>
        <taxon>Oscillospiraceae</taxon>
        <taxon>Congzhengia</taxon>
    </lineage>
</organism>
<reference evidence="2" key="1">
    <citation type="submission" date="2020-08" db="EMBL/GenBank/DDBJ databases">
        <title>Genome public.</title>
        <authorList>
            <person name="Liu C."/>
            <person name="Sun Q."/>
        </authorList>
    </citation>
    <scope>NUCLEOTIDE SEQUENCE</scope>
    <source>
        <strain evidence="2">H8</strain>
    </source>
</reference>
<dbReference type="GO" id="GO:0005737">
    <property type="term" value="C:cytoplasm"/>
    <property type="evidence" value="ECO:0007669"/>
    <property type="project" value="TreeGrafter"/>
</dbReference>
<dbReference type="Proteomes" id="UP000611762">
    <property type="component" value="Unassembled WGS sequence"/>
</dbReference>
<evidence type="ECO:0000313" key="3">
    <source>
        <dbReference type="Proteomes" id="UP000611762"/>
    </source>
</evidence>
<gene>
    <name evidence="2" type="ORF">H8698_01180</name>
</gene>
<dbReference type="InterPro" id="IPR006287">
    <property type="entry name" value="DJ-1"/>
</dbReference>
<dbReference type="InterPro" id="IPR029062">
    <property type="entry name" value="Class_I_gatase-like"/>
</dbReference>
<accession>A0A926DIP3</accession>
<dbReference type="PANTHER" id="PTHR48094:SF12">
    <property type="entry name" value="PARKINSON DISEASE PROTEIN 7 HOMOLOG"/>
    <property type="match status" value="1"/>
</dbReference>
<dbReference type="EMBL" id="JACRSU010000001">
    <property type="protein sequence ID" value="MBC8539588.1"/>
    <property type="molecule type" value="Genomic_DNA"/>
</dbReference>
<dbReference type="NCBIfam" id="TIGR01383">
    <property type="entry name" value="not_thiJ"/>
    <property type="match status" value="1"/>
</dbReference>
<name>A0A926DIP3_9FIRM</name>